<sequence length="67" mass="6972">MSRLLAVATEIHGAVEAESLGDTGGRHWSNAPHPMPPVITVAVNQVPPDPMVAPEAAGVKVIFSVFT</sequence>
<accession>A0ABV9EKG9</accession>
<evidence type="ECO:0000313" key="1">
    <source>
        <dbReference type="EMBL" id="MFC4590156.1"/>
    </source>
</evidence>
<organism evidence="1 2">
    <name type="scientific">Sphaerisporangium corydalis</name>
    <dbReference type="NCBI Taxonomy" id="1441875"/>
    <lineage>
        <taxon>Bacteria</taxon>
        <taxon>Bacillati</taxon>
        <taxon>Actinomycetota</taxon>
        <taxon>Actinomycetes</taxon>
        <taxon>Streptosporangiales</taxon>
        <taxon>Streptosporangiaceae</taxon>
        <taxon>Sphaerisporangium</taxon>
    </lineage>
</organism>
<dbReference type="RefSeq" id="WP_262843136.1">
    <property type="nucleotide sequence ID" value="NZ_JANZYP010000016.1"/>
</dbReference>
<evidence type="ECO:0000313" key="2">
    <source>
        <dbReference type="Proteomes" id="UP001595891"/>
    </source>
</evidence>
<protein>
    <submittedName>
        <fullName evidence="1">Uncharacterized protein</fullName>
    </submittedName>
</protein>
<dbReference type="Proteomes" id="UP001595891">
    <property type="component" value="Unassembled WGS sequence"/>
</dbReference>
<keyword evidence="2" id="KW-1185">Reference proteome</keyword>
<name>A0ABV9EKG9_9ACTN</name>
<proteinExistence type="predicted"/>
<gene>
    <name evidence="1" type="ORF">ACFO8L_28965</name>
</gene>
<comment type="caution">
    <text evidence="1">The sequence shown here is derived from an EMBL/GenBank/DDBJ whole genome shotgun (WGS) entry which is preliminary data.</text>
</comment>
<reference evidence="2" key="1">
    <citation type="journal article" date="2019" name="Int. J. Syst. Evol. Microbiol.">
        <title>The Global Catalogue of Microorganisms (GCM) 10K type strain sequencing project: providing services to taxonomists for standard genome sequencing and annotation.</title>
        <authorList>
            <consortium name="The Broad Institute Genomics Platform"/>
            <consortium name="The Broad Institute Genome Sequencing Center for Infectious Disease"/>
            <person name="Wu L."/>
            <person name="Ma J."/>
        </authorList>
    </citation>
    <scope>NUCLEOTIDE SEQUENCE [LARGE SCALE GENOMIC DNA]</scope>
    <source>
        <strain evidence="2">CCUG 49560</strain>
    </source>
</reference>
<dbReference type="EMBL" id="JBHSFN010000021">
    <property type="protein sequence ID" value="MFC4590156.1"/>
    <property type="molecule type" value="Genomic_DNA"/>
</dbReference>